<protein>
    <submittedName>
        <fullName evidence="4">Bacterial extracellular solute-binding protein</fullName>
    </submittedName>
</protein>
<dbReference type="EMBL" id="LT960614">
    <property type="protein sequence ID" value="SON55110.1"/>
    <property type="molecule type" value="Genomic_DNA"/>
</dbReference>
<reference evidence="5" key="1">
    <citation type="submission" date="2017-09" db="EMBL/GenBank/DDBJ databases">
        <title>Genome sequence of Nannocystis excedens DSM 71.</title>
        <authorList>
            <person name="Blom J."/>
        </authorList>
    </citation>
    <scope>NUCLEOTIDE SEQUENCE [LARGE SCALE GENOMIC DNA]</scope>
    <source>
        <strain evidence="5">type strain: E19</strain>
    </source>
</reference>
<keyword evidence="2" id="KW-0574">Periplasm</keyword>
<dbReference type="InterPro" id="IPR006059">
    <property type="entry name" value="SBP"/>
</dbReference>
<dbReference type="Pfam" id="PF01547">
    <property type="entry name" value="SBP_bac_1"/>
    <property type="match status" value="1"/>
</dbReference>
<organism evidence="4 5">
    <name type="scientific">Hartmannibacter diazotrophicus</name>
    <dbReference type="NCBI Taxonomy" id="1482074"/>
    <lineage>
        <taxon>Bacteria</taxon>
        <taxon>Pseudomonadati</taxon>
        <taxon>Pseudomonadota</taxon>
        <taxon>Alphaproteobacteria</taxon>
        <taxon>Hyphomicrobiales</taxon>
        <taxon>Pleomorphomonadaceae</taxon>
        <taxon>Hartmannibacter</taxon>
    </lineage>
</organism>
<proteinExistence type="predicted"/>
<keyword evidence="1 3" id="KW-0732">Signal</keyword>
<evidence type="ECO:0000256" key="1">
    <source>
        <dbReference type="ARBA" id="ARBA00022729"/>
    </source>
</evidence>
<name>A0A2C9D4H5_9HYPH</name>
<dbReference type="KEGG" id="hdi:HDIA_1569"/>
<feature type="signal peptide" evidence="3">
    <location>
        <begin position="1"/>
        <end position="40"/>
    </location>
</feature>
<dbReference type="GO" id="GO:0030288">
    <property type="term" value="C:outer membrane-bounded periplasmic space"/>
    <property type="evidence" value="ECO:0007669"/>
    <property type="project" value="TreeGrafter"/>
</dbReference>
<dbReference type="AlphaFoldDB" id="A0A2C9D4H5"/>
<sequence length="378" mass="40947">MMHRRTRGFGPCRQIGRAICRTIAASLVALAMAVAPSQHASAQDAHFGYSLAAPENTLTIWGSTDIAAFGPAISTFVDRNPGVAVTYVDINTNELYEKTAGACAENRPASDLVISSAVDLQVSLANDGCASAHASDLTGQLPSWANWRNEVFGFTFEPVVIVYNRAGTPFDGMTISRFDLIDLLRTDEATYSGKVATYDIEDSGVGYLFAFMDSQQATTFGRLVESFGRNKVVATCCAEEILDGVAEGRYLVAYNMLGSYAIARARWDDRIGVLFPTDYTLVLARAALIPKQAENRALAGRFIDFLLSDKGRGVLEDTDLIARPHNDLPSGEGLDLPGDSLLRPIALTPVLLVGLDQEKRRLFLDIWKSSIAPVKDAP</sequence>
<dbReference type="SUPFAM" id="SSF53850">
    <property type="entry name" value="Periplasmic binding protein-like II"/>
    <property type="match status" value="1"/>
</dbReference>
<gene>
    <name evidence="4" type="ORF">HDIA_1569</name>
</gene>
<dbReference type="PANTHER" id="PTHR30006:SF25">
    <property type="entry name" value="PHOSPHOGLYCERATE TRANSPORT REGULATORY PROTEIN PGTC"/>
    <property type="match status" value="1"/>
</dbReference>
<evidence type="ECO:0000256" key="3">
    <source>
        <dbReference type="SAM" id="SignalP"/>
    </source>
</evidence>
<evidence type="ECO:0000256" key="2">
    <source>
        <dbReference type="ARBA" id="ARBA00022764"/>
    </source>
</evidence>
<dbReference type="Gene3D" id="3.40.190.10">
    <property type="entry name" value="Periplasmic binding protein-like II"/>
    <property type="match status" value="2"/>
</dbReference>
<evidence type="ECO:0000313" key="5">
    <source>
        <dbReference type="Proteomes" id="UP000223606"/>
    </source>
</evidence>
<keyword evidence="5" id="KW-1185">Reference proteome</keyword>
<feature type="chain" id="PRO_5012293527" evidence="3">
    <location>
        <begin position="41"/>
        <end position="378"/>
    </location>
</feature>
<dbReference type="PANTHER" id="PTHR30006">
    <property type="entry name" value="THIAMINE-BINDING PERIPLASMIC PROTEIN-RELATED"/>
    <property type="match status" value="1"/>
</dbReference>
<evidence type="ECO:0000313" key="4">
    <source>
        <dbReference type="EMBL" id="SON55110.1"/>
    </source>
</evidence>
<dbReference type="Proteomes" id="UP000223606">
    <property type="component" value="Chromosome 1"/>
</dbReference>
<accession>A0A2C9D4H5</accession>